<comment type="caution">
    <text evidence="2">The sequence shown here is derived from an EMBL/GenBank/DDBJ whole genome shotgun (WGS) entry which is preliminary data.</text>
</comment>
<dbReference type="InterPro" id="IPR014710">
    <property type="entry name" value="RmlC-like_jellyroll"/>
</dbReference>
<evidence type="ECO:0000313" key="2">
    <source>
        <dbReference type="EMBL" id="MBB4662108.1"/>
    </source>
</evidence>
<sequence length="116" mass="12478">MSIHRMESEGVELRLVGRKPTTIAGDPVESLAELYDDGRVSVGVWQCTPGSFTSFWDGRCESIVILAGDGTLTEEDGTAHELTPGAMFVMPAGTRATWAIRETLVKSYTVTQVAAS</sequence>
<name>A0A840IDJ6_9ACTN</name>
<feature type="domain" description="(S)-ureidoglycine aminohydrolase cupin" evidence="1">
    <location>
        <begin position="36"/>
        <end position="108"/>
    </location>
</feature>
<dbReference type="Pfam" id="PF05899">
    <property type="entry name" value="Cupin_3"/>
    <property type="match status" value="1"/>
</dbReference>
<protein>
    <recommendedName>
        <fullName evidence="1">(S)-ureidoglycine aminohydrolase cupin domain-containing protein</fullName>
    </recommendedName>
</protein>
<keyword evidence="3" id="KW-1185">Reference proteome</keyword>
<gene>
    <name evidence="2" type="ORF">BDZ31_001681</name>
</gene>
<dbReference type="PANTHER" id="PTHR40943">
    <property type="entry name" value="CYTOPLASMIC PROTEIN-RELATED"/>
    <property type="match status" value="1"/>
</dbReference>
<accession>A0A840IDJ6</accession>
<dbReference type="RefSeq" id="WP_183340836.1">
    <property type="nucleotide sequence ID" value="NZ_JACHNU010000001.1"/>
</dbReference>
<organism evidence="2 3">
    <name type="scientific">Conexibacter arvalis</name>
    <dbReference type="NCBI Taxonomy" id="912552"/>
    <lineage>
        <taxon>Bacteria</taxon>
        <taxon>Bacillati</taxon>
        <taxon>Actinomycetota</taxon>
        <taxon>Thermoleophilia</taxon>
        <taxon>Solirubrobacterales</taxon>
        <taxon>Conexibacteraceae</taxon>
        <taxon>Conexibacter</taxon>
    </lineage>
</organism>
<evidence type="ECO:0000259" key="1">
    <source>
        <dbReference type="Pfam" id="PF05899"/>
    </source>
</evidence>
<dbReference type="EMBL" id="JACHNU010000001">
    <property type="protein sequence ID" value="MBB4662108.1"/>
    <property type="molecule type" value="Genomic_DNA"/>
</dbReference>
<proteinExistence type="predicted"/>
<dbReference type="SUPFAM" id="SSF51182">
    <property type="entry name" value="RmlC-like cupins"/>
    <property type="match status" value="1"/>
</dbReference>
<dbReference type="PANTHER" id="PTHR40943:SF1">
    <property type="entry name" value="CYTOPLASMIC PROTEIN"/>
    <property type="match status" value="1"/>
</dbReference>
<evidence type="ECO:0000313" key="3">
    <source>
        <dbReference type="Proteomes" id="UP000585272"/>
    </source>
</evidence>
<dbReference type="AlphaFoldDB" id="A0A840IDJ6"/>
<dbReference type="InterPro" id="IPR008579">
    <property type="entry name" value="UGlyAH_Cupin_dom"/>
</dbReference>
<dbReference type="Gene3D" id="2.60.120.10">
    <property type="entry name" value="Jelly Rolls"/>
    <property type="match status" value="1"/>
</dbReference>
<reference evidence="2 3" key="1">
    <citation type="submission" date="2020-08" db="EMBL/GenBank/DDBJ databases">
        <title>Genomic Encyclopedia of Archaeal and Bacterial Type Strains, Phase II (KMG-II): from individual species to whole genera.</title>
        <authorList>
            <person name="Goeker M."/>
        </authorList>
    </citation>
    <scope>NUCLEOTIDE SEQUENCE [LARGE SCALE GENOMIC DNA]</scope>
    <source>
        <strain evidence="2 3">DSM 23288</strain>
    </source>
</reference>
<dbReference type="InterPro" id="IPR011051">
    <property type="entry name" value="RmlC_Cupin_sf"/>
</dbReference>
<dbReference type="Proteomes" id="UP000585272">
    <property type="component" value="Unassembled WGS sequence"/>
</dbReference>